<dbReference type="InterPro" id="IPR005019">
    <property type="entry name" value="Adenine_glyco"/>
</dbReference>
<dbReference type="SUPFAM" id="SSF48150">
    <property type="entry name" value="DNA-glycosylase"/>
    <property type="match status" value="1"/>
</dbReference>
<protein>
    <submittedName>
        <fullName evidence="2">DNA-3-methyladenine glycosylase I</fullName>
    </submittedName>
</protein>
<dbReference type="Pfam" id="PF03352">
    <property type="entry name" value="Adenine_glyco"/>
    <property type="match status" value="1"/>
</dbReference>
<dbReference type="GO" id="GO:0046872">
    <property type="term" value="F:metal ion binding"/>
    <property type="evidence" value="ECO:0007669"/>
    <property type="project" value="UniProtKB-KW"/>
</dbReference>
<accession>A0A1H1SUN9</accession>
<name>A0A1H1SUN9_9MICO</name>
<evidence type="ECO:0000313" key="3">
    <source>
        <dbReference type="Proteomes" id="UP000199649"/>
    </source>
</evidence>
<keyword evidence="3" id="KW-1185">Reference proteome</keyword>
<dbReference type="OrthoDB" id="9807664at2"/>
<keyword evidence="1" id="KW-0862">Zinc</keyword>
<dbReference type="Proteomes" id="UP000199649">
    <property type="component" value="Chromosome I"/>
</dbReference>
<gene>
    <name evidence="2" type="ORF">SAMN04489719_2501</name>
</gene>
<evidence type="ECO:0000256" key="1">
    <source>
        <dbReference type="PIRSR" id="PIRSR605019-1"/>
    </source>
</evidence>
<reference evidence="3" key="1">
    <citation type="submission" date="2016-10" db="EMBL/GenBank/DDBJ databases">
        <authorList>
            <person name="Varghese N."/>
            <person name="Submissions S."/>
        </authorList>
    </citation>
    <scope>NUCLEOTIDE SEQUENCE [LARGE SCALE GENOMIC DNA]</scope>
    <source>
        <strain evidence="3">DSM 22965</strain>
    </source>
</reference>
<proteinExistence type="predicted"/>
<dbReference type="InterPro" id="IPR052891">
    <property type="entry name" value="DNA-3mA_glycosylase"/>
</dbReference>
<dbReference type="InterPro" id="IPR011257">
    <property type="entry name" value="DNA_glycosylase"/>
</dbReference>
<dbReference type="STRING" id="684552.SAMN04489719_2501"/>
<dbReference type="AlphaFoldDB" id="A0A1H1SUN9"/>
<dbReference type="Gene3D" id="1.10.340.30">
    <property type="entry name" value="Hypothetical protein, domain 2"/>
    <property type="match status" value="1"/>
</dbReference>
<keyword evidence="1" id="KW-0479">Metal-binding</keyword>
<sequence length="207" mass="22391">MHLIVGDDGRARPAWAATDPLLRDYYDGEWGMPVRDERGLFERLSLEAFQSGLSWATILRKRPAFRAAFAGFEADAVARFGEADTARLMADAGIVRNARKIAATIQNARATVALRESEGLAALIWSFQPEATPMPLTAADVPTQSAESIALSKELKRRGFAHVGPTTMFALMEAVGIVDTHLLGSHRRGTSGVWTADGRRADAGRAA</sequence>
<dbReference type="PANTHER" id="PTHR30037">
    <property type="entry name" value="DNA-3-METHYLADENINE GLYCOSYLASE 1"/>
    <property type="match status" value="1"/>
</dbReference>
<organism evidence="2 3">
    <name type="scientific">Agrococcus carbonis</name>
    <dbReference type="NCBI Taxonomy" id="684552"/>
    <lineage>
        <taxon>Bacteria</taxon>
        <taxon>Bacillati</taxon>
        <taxon>Actinomycetota</taxon>
        <taxon>Actinomycetes</taxon>
        <taxon>Micrococcales</taxon>
        <taxon>Microbacteriaceae</taxon>
        <taxon>Agrococcus</taxon>
    </lineage>
</organism>
<dbReference type="EMBL" id="LT629734">
    <property type="protein sequence ID" value="SDS51644.1"/>
    <property type="molecule type" value="Genomic_DNA"/>
</dbReference>
<dbReference type="RefSeq" id="WP_092667296.1">
    <property type="nucleotide sequence ID" value="NZ_LT629734.1"/>
</dbReference>
<dbReference type="PANTHER" id="PTHR30037:SF4">
    <property type="entry name" value="DNA-3-METHYLADENINE GLYCOSYLASE I"/>
    <property type="match status" value="1"/>
</dbReference>
<dbReference type="GO" id="GO:0008725">
    <property type="term" value="F:DNA-3-methyladenine glycosylase activity"/>
    <property type="evidence" value="ECO:0007669"/>
    <property type="project" value="InterPro"/>
</dbReference>
<feature type="binding site" evidence="1">
    <location>
        <position position="181"/>
    </location>
    <ligand>
        <name>Zn(2+)</name>
        <dbReference type="ChEBI" id="CHEBI:29105"/>
    </ligand>
</feature>
<evidence type="ECO:0000313" key="2">
    <source>
        <dbReference type="EMBL" id="SDS51644.1"/>
    </source>
</evidence>
<dbReference type="GO" id="GO:0006284">
    <property type="term" value="P:base-excision repair"/>
    <property type="evidence" value="ECO:0007669"/>
    <property type="project" value="InterPro"/>
</dbReference>